<evidence type="ECO:0008006" key="3">
    <source>
        <dbReference type="Google" id="ProtNLM"/>
    </source>
</evidence>
<evidence type="ECO:0000256" key="1">
    <source>
        <dbReference type="SAM" id="Phobius"/>
    </source>
</evidence>
<dbReference type="AlphaFoldDB" id="A0AAT9FJ22"/>
<organism evidence="2">
    <name type="scientific">Oceaniferula spumae</name>
    <dbReference type="NCBI Taxonomy" id="2979115"/>
    <lineage>
        <taxon>Bacteria</taxon>
        <taxon>Pseudomonadati</taxon>
        <taxon>Verrucomicrobiota</taxon>
        <taxon>Verrucomicrobiia</taxon>
        <taxon>Verrucomicrobiales</taxon>
        <taxon>Verrucomicrobiaceae</taxon>
        <taxon>Oceaniferula</taxon>
    </lineage>
</organism>
<gene>
    <name evidence="2" type="ORF">NT6N_11060</name>
</gene>
<proteinExistence type="predicted"/>
<reference evidence="2" key="1">
    <citation type="submission" date="2024-07" db="EMBL/GenBank/DDBJ databases">
        <title>Complete genome sequence of Verrucomicrobiaceae bacterium NT6N.</title>
        <authorList>
            <person name="Huang C."/>
            <person name="Takami H."/>
            <person name="Hamasaki K."/>
        </authorList>
    </citation>
    <scope>NUCLEOTIDE SEQUENCE</scope>
    <source>
        <strain evidence="2">NT6N</strain>
    </source>
</reference>
<dbReference type="EMBL" id="AP026866">
    <property type="protein sequence ID" value="BDS06066.1"/>
    <property type="molecule type" value="Genomic_DNA"/>
</dbReference>
<sequence length="112" mass="12907">MTDFYICPTCGNEVPVGKSGCAICRKKSTKKKPLRKKKAAWKAPARSWEQDESYDGLDLPSDNFDYDEFCAKEFGTAPPHRQIGIKYVWWLTALLLVALFIYFAGKEFLFLW</sequence>
<keyword evidence="1" id="KW-0472">Membrane</keyword>
<dbReference type="KEGG" id="osu:NT6N_11060"/>
<accession>A0AAT9FJ22</accession>
<protein>
    <recommendedName>
        <fullName evidence="3">Zinc ribbon domain-containing protein</fullName>
    </recommendedName>
</protein>
<evidence type="ECO:0000313" key="2">
    <source>
        <dbReference type="EMBL" id="BDS06066.1"/>
    </source>
</evidence>
<feature type="transmembrane region" description="Helical" evidence="1">
    <location>
        <begin position="87"/>
        <end position="105"/>
    </location>
</feature>
<name>A0AAT9FJ22_9BACT</name>
<keyword evidence="1" id="KW-0812">Transmembrane</keyword>
<keyword evidence="1" id="KW-1133">Transmembrane helix</keyword>